<dbReference type="InterPro" id="IPR001240">
    <property type="entry name" value="PRAI_dom"/>
</dbReference>
<dbReference type="InterPro" id="IPR044643">
    <property type="entry name" value="TrpF_fam"/>
</dbReference>
<evidence type="ECO:0000256" key="8">
    <source>
        <dbReference type="ARBA" id="ARBA00023141"/>
    </source>
</evidence>
<dbReference type="NCBIfam" id="NF002298">
    <property type="entry name" value="PRK01222.1-4"/>
    <property type="match status" value="1"/>
</dbReference>
<evidence type="ECO:0000256" key="6">
    <source>
        <dbReference type="ARBA" id="ARBA00022605"/>
    </source>
</evidence>
<dbReference type="UniPathway" id="UPA00035">
    <property type="reaction ID" value="UER00042"/>
</dbReference>
<dbReference type="HAMAP" id="MF_00135">
    <property type="entry name" value="PRAI"/>
    <property type="match status" value="1"/>
</dbReference>
<evidence type="ECO:0000259" key="11">
    <source>
        <dbReference type="Pfam" id="PF00697"/>
    </source>
</evidence>
<evidence type="ECO:0000256" key="9">
    <source>
        <dbReference type="ARBA" id="ARBA00023235"/>
    </source>
</evidence>
<feature type="domain" description="N-(5'phosphoribosyl) anthranilate isomerase (PRAI)" evidence="11">
    <location>
        <begin position="7"/>
        <end position="201"/>
    </location>
</feature>
<evidence type="ECO:0000256" key="5">
    <source>
        <dbReference type="ARBA" id="ARBA00022272"/>
    </source>
</evidence>
<keyword evidence="7 10" id="KW-0822">Tryptophan biosynthesis</keyword>
<evidence type="ECO:0000313" key="12">
    <source>
        <dbReference type="EMBL" id="PSJ80411.1"/>
    </source>
</evidence>
<dbReference type="EC" id="5.3.1.24" evidence="4 10"/>
<evidence type="ECO:0000256" key="10">
    <source>
        <dbReference type="HAMAP-Rule" id="MF_00135"/>
    </source>
</evidence>
<comment type="catalytic activity">
    <reaction evidence="1 10">
        <text>N-(5-phospho-beta-D-ribosyl)anthranilate = 1-(2-carboxyphenylamino)-1-deoxy-D-ribulose 5-phosphate</text>
        <dbReference type="Rhea" id="RHEA:21540"/>
        <dbReference type="ChEBI" id="CHEBI:18277"/>
        <dbReference type="ChEBI" id="CHEBI:58613"/>
        <dbReference type="EC" id="5.3.1.24"/>
    </reaction>
</comment>
<organism evidence="12 13">
    <name type="scientific">Neisseria iguanae</name>
    <dbReference type="NCBI Taxonomy" id="90242"/>
    <lineage>
        <taxon>Bacteria</taxon>
        <taxon>Pseudomonadati</taxon>
        <taxon>Pseudomonadota</taxon>
        <taxon>Betaproteobacteria</taxon>
        <taxon>Neisseriales</taxon>
        <taxon>Neisseriaceae</taxon>
        <taxon>Neisseria</taxon>
    </lineage>
</organism>
<dbReference type="FunFam" id="3.20.20.70:FF:000075">
    <property type="entry name" value="Tryptophan biosynthesis protein TRP1"/>
    <property type="match status" value="1"/>
</dbReference>
<dbReference type="RefSeq" id="WP_106741420.1">
    <property type="nucleotide sequence ID" value="NZ_PXYY01000031.1"/>
</dbReference>
<dbReference type="CDD" id="cd00405">
    <property type="entry name" value="PRAI"/>
    <property type="match status" value="1"/>
</dbReference>
<keyword evidence="13" id="KW-1185">Reference proteome</keyword>
<evidence type="ECO:0000256" key="2">
    <source>
        <dbReference type="ARBA" id="ARBA00004664"/>
    </source>
</evidence>
<dbReference type="PANTHER" id="PTHR42894">
    <property type="entry name" value="N-(5'-PHOSPHORIBOSYL)ANTHRANILATE ISOMERASE"/>
    <property type="match status" value="1"/>
</dbReference>
<name>A0A2P7U0E1_9NEIS</name>
<dbReference type="EMBL" id="PXYY01000031">
    <property type="protein sequence ID" value="PSJ80411.1"/>
    <property type="molecule type" value="Genomic_DNA"/>
</dbReference>
<dbReference type="GO" id="GO:0000162">
    <property type="term" value="P:L-tryptophan biosynthetic process"/>
    <property type="evidence" value="ECO:0007669"/>
    <property type="project" value="UniProtKB-UniRule"/>
</dbReference>
<dbReference type="GO" id="GO:0004640">
    <property type="term" value="F:phosphoribosylanthranilate isomerase activity"/>
    <property type="evidence" value="ECO:0007669"/>
    <property type="project" value="UniProtKB-UniRule"/>
</dbReference>
<evidence type="ECO:0000256" key="7">
    <source>
        <dbReference type="ARBA" id="ARBA00022822"/>
    </source>
</evidence>
<dbReference type="InterPro" id="IPR013785">
    <property type="entry name" value="Aldolase_TIM"/>
</dbReference>
<keyword evidence="9 10" id="KW-0413">Isomerase</keyword>
<keyword evidence="8 10" id="KW-0057">Aromatic amino acid biosynthesis</keyword>
<comment type="pathway">
    <text evidence="2 10">Amino-acid biosynthesis; L-tryptophan biosynthesis; L-tryptophan from chorismate: step 3/5.</text>
</comment>
<gene>
    <name evidence="10" type="primary">trpF</name>
    <name evidence="12" type="ORF">C7N83_06345</name>
</gene>
<evidence type="ECO:0000256" key="1">
    <source>
        <dbReference type="ARBA" id="ARBA00001164"/>
    </source>
</evidence>
<comment type="caution">
    <text evidence="12">The sequence shown here is derived from an EMBL/GenBank/DDBJ whole genome shotgun (WGS) entry which is preliminary data.</text>
</comment>
<comment type="similarity">
    <text evidence="3 10">Belongs to the TrpF family.</text>
</comment>
<evidence type="ECO:0000313" key="13">
    <source>
        <dbReference type="Proteomes" id="UP000241868"/>
    </source>
</evidence>
<sequence>MTRIRTKICGFTRPEDAYAAAQLGVDAVGLVFFAKSKRAVDIRQAQAIVAALPPFVTVVALFVNETAGQIRETLRQVPVGMIQFHGDEDDAFCRQFGRPYLKAVRVRGEEDIHTASGKFPNARALLFDAYHPGEYGGTGLPFDWKLLTDYRGKPWVLAGGLTADNVAEAVRISGAAAVDVSGGVESSGGIKDVAKIAAFLKAAAQAGGQP</sequence>
<dbReference type="Gene3D" id="3.20.20.70">
    <property type="entry name" value="Aldolase class I"/>
    <property type="match status" value="1"/>
</dbReference>
<dbReference type="Proteomes" id="UP000241868">
    <property type="component" value="Unassembled WGS sequence"/>
</dbReference>
<dbReference type="AlphaFoldDB" id="A0A2P7U0E1"/>
<dbReference type="OrthoDB" id="9796196at2"/>
<dbReference type="Pfam" id="PF00697">
    <property type="entry name" value="PRAI"/>
    <property type="match status" value="1"/>
</dbReference>
<keyword evidence="6 10" id="KW-0028">Amino-acid biosynthesis</keyword>
<reference evidence="12 13" key="1">
    <citation type="submission" date="2018-03" db="EMBL/GenBank/DDBJ databases">
        <title>Neisseria weixii sp. nov., isolated from the intestinal contents of Tibetan Plateau pika (Ochotona curzoniae) in Yushu, Qinghai Province, China.</title>
        <authorList>
            <person name="Gui Z."/>
        </authorList>
    </citation>
    <scope>NUCLEOTIDE SEQUENCE [LARGE SCALE GENOMIC DNA]</scope>
    <source>
        <strain evidence="12 13">ATCC 51483</strain>
    </source>
</reference>
<evidence type="ECO:0000256" key="3">
    <source>
        <dbReference type="ARBA" id="ARBA00007571"/>
    </source>
</evidence>
<proteinExistence type="inferred from homology"/>
<protein>
    <recommendedName>
        <fullName evidence="5 10">N-(5'-phosphoribosyl)anthranilate isomerase</fullName>
        <shortName evidence="10">PRAI</shortName>
        <ecNumber evidence="4 10">5.3.1.24</ecNumber>
    </recommendedName>
</protein>
<dbReference type="InterPro" id="IPR011060">
    <property type="entry name" value="RibuloseP-bd_barrel"/>
</dbReference>
<evidence type="ECO:0000256" key="4">
    <source>
        <dbReference type="ARBA" id="ARBA00012572"/>
    </source>
</evidence>
<accession>A0A2P7U0E1</accession>
<dbReference type="SUPFAM" id="SSF51366">
    <property type="entry name" value="Ribulose-phoshate binding barrel"/>
    <property type="match status" value="1"/>
</dbReference>
<dbReference type="PANTHER" id="PTHR42894:SF1">
    <property type="entry name" value="N-(5'-PHOSPHORIBOSYL)ANTHRANILATE ISOMERASE"/>
    <property type="match status" value="1"/>
</dbReference>